<keyword evidence="3" id="KW-0560">Oxidoreductase</keyword>
<evidence type="ECO:0000256" key="1">
    <source>
        <dbReference type="ARBA" id="ARBA00022630"/>
    </source>
</evidence>
<dbReference type="InterPro" id="IPR016166">
    <property type="entry name" value="FAD-bd_PCMH"/>
</dbReference>
<keyword evidence="1" id="KW-0285">Flavoprotein</keyword>
<sequence length="257" mass="27411">MKPATFDYKKPADLTETLSVLVTEPGFNKILAGSQSLGPMMNLRLAQPDRLIDIRELDALKRVVQTADNLFIGAMVTHANIEDGALPDVTKGMMVHVASGIAYRAVRNRGTIGGSIAHADPAGDWPTALLALGAQIVIDGPDGRRELDISEFQTGPFTVALEDNEILCGVRVPNMSDAARWGYHKICRKPGEFAQSIGAFVSDPQLGIARLVLGATDGAPIELNNLASTISNSKGVGFSIEAARAALAETERTFEPF</sequence>
<gene>
    <name evidence="5" type="ORF">METZ01_LOCUS192323</name>
</gene>
<feature type="domain" description="FAD-binding PCMH-type" evidence="4">
    <location>
        <begin position="1"/>
        <end position="177"/>
    </location>
</feature>
<proteinExistence type="predicted"/>
<organism evidence="5">
    <name type="scientific">marine metagenome</name>
    <dbReference type="NCBI Taxonomy" id="408172"/>
    <lineage>
        <taxon>unclassified sequences</taxon>
        <taxon>metagenomes</taxon>
        <taxon>ecological metagenomes</taxon>
    </lineage>
</organism>
<evidence type="ECO:0000313" key="5">
    <source>
        <dbReference type="EMBL" id="SVB39469.1"/>
    </source>
</evidence>
<dbReference type="GO" id="GO:0071949">
    <property type="term" value="F:FAD binding"/>
    <property type="evidence" value="ECO:0007669"/>
    <property type="project" value="InterPro"/>
</dbReference>
<evidence type="ECO:0000256" key="3">
    <source>
        <dbReference type="ARBA" id="ARBA00023002"/>
    </source>
</evidence>
<evidence type="ECO:0000256" key="2">
    <source>
        <dbReference type="ARBA" id="ARBA00022827"/>
    </source>
</evidence>
<accession>A0A382DMP0</accession>
<name>A0A382DMP0_9ZZZZ</name>
<protein>
    <recommendedName>
        <fullName evidence="4">FAD-binding PCMH-type domain-containing protein</fullName>
    </recommendedName>
</protein>
<dbReference type="PROSITE" id="PS51387">
    <property type="entry name" value="FAD_PCMH"/>
    <property type="match status" value="1"/>
</dbReference>
<dbReference type="Gene3D" id="3.30.465.10">
    <property type="match status" value="1"/>
</dbReference>
<reference evidence="5" key="1">
    <citation type="submission" date="2018-05" db="EMBL/GenBank/DDBJ databases">
        <authorList>
            <person name="Lanie J.A."/>
            <person name="Ng W.-L."/>
            <person name="Kazmierczak K.M."/>
            <person name="Andrzejewski T.M."/>
            <person name="Davidsen T.M."/>
            <person name="Wayne K.J."/>
            <person name="Tettelin H."/>
            <person name="Glass J.I."/>
            <person name="Rusch D."/>
            <person name="Podicherti R."/>
            <person name="Tsui H.-C.T."/>
            <person name="Winkler M.E."/>
        </authorList>
    </citation>
    <scope>NUCLEOTIDE SEQUENCE</scope>
</reference>
<dbReference type="AlphaFoldDB" id="A0A382DMP0"/>
<dbReference type="SUPFAM" id="SSF56176">
    <property type="entry name" value="FAD-binding/transporter-associated domain-like"/>
    <property type="match status" value="1"/>
</dbReference>
<dbReference type="Gene3D" id="3.30.43.10">
    <property type="entry name" value="Uridine Diphospho-n-acetylenolpyruvylglucosamine Reductase, domain 2"/>
    <property type="match status" value="1"/>
</dbReference>
<dbReference type="Pfam" id="PF00941">
    <property type="entry name" value="FAD_binding_5"/>
    <property type="match status" value="1"/>
</dbReference>
<dbReference type="InterPro" id="IPR016167">
    <property type="entry name" value="FAD-bd_PCMH_sub1"/>
</dbReference>
<dbReference type="InterPro" id="IPR036318">
    <property type="entry name" value="FAD-bd_PCMH-like_sf"/>
</dbReference>
<dbReference type="GO" id="GO:0016491">
    <property type="term" value="F:oxidoreductase activity"/>
    <property type="evidence" value="ECO:0007669"/>
    <property type="project" value="UniProtKB-KW"/>
</dbReference>
<dbReference type="InterPro" id="IPR016169">
    <property type="entry name" value="FAD-bd_PCMH_sub2"/>
</dbReference>
<dbReference type="EMBL" id="UINC01040084">
    <property type="protein sequence ID" value="SVB39469.1"/>
    <property type="molecule type" value="Genomic_DNA"/>
</dbReference>
<feature type="non-terminal residue" evidence="5">
    <location>
        <position position="257"/>
    </location>
</feature>
<keyword evidence="2" id="KW-0274">FAD</keyword>
<dbReference type="PANTHER" id="PTHR42659:SF2">
    <property type="entry name" value="XANTHINE DEHYDROGENASE SUBUNIT C-RELATED"/>
    <property type="match status" value="1"/>
</dbReference>
<dbReference type="PANTHER" id="PTHR42659">
    <property type="entry name" value="XANTHINE DEHYDROGENASE SUBUNIT C-RELATED"/>
    <property type="match status" value="1"/>
</dbReference>
<dbReference type="InterPro" id="IPR002346">
    <property type="entry name" value="Mopterin_DH_FAD-bd"/>
</dbReference>
<evidence type="ECO:0000259" key="4">
    <source>
        <dbReference type="PROSITE" id="PS51387"/>
    </source>
</evidence>
<dbReference type="InterPro" id="IPR051312">
    <property type="entry name" value="Diverse_Substr_Oxidored"/>
</dbReference>